<dbReference type="PRINTS" id="PR00344">
    <property type="entry name" value="BCTRLSENSOR"/>
</dbReference>
<dbReference type="SUPFAM" id="SSF55874">
    <property type="entry name" value="ATPase domain of HSP90 chaperone/DNA topoisomerase II/histidine kinase"/>
    <property type="match status" value="1"/>
</dbReference>
<dbReference type="InterPro" id="IPR050428">
    <property type="entry name" value="TCS_sensor_his_kinase"/>
</dbReference>
<evidence type="ECO:0000256" key="1">
    <source>
        <dbReference type="ARBA" id="ARBA00000085"/>
    </source>
</evidence>
<keyword evidence="14 15" id="KW-0472">Membrane</keyword>
<organism evidence="18 19">
    <name type="scientific">Alkalidesulfovibrio alkalitolerans DSM 16529</name>
    <dbReference type="NCBI Taxonomy" id="1121439"/>
    <lineage>
        <taxon>Bacteria</taxon>
        <taxon>Pseudomonadati</taxon>
        <taxon>Thermodesulfobacteriota</taxon>
        <taxon>Desulfovibrionia</taxon>
        <taxon>Desulfovibrionales</taxon>
        <taxon>Desulfovibrionaceae</taxon>
        <taxon>Alkalidesulfovibrio</taxon>
    </lineage>
</organism>
<keyword evidence="4" id="KW-1003">Cell membrane</keyword>
<protein>
    <recommendedName>
        <fullName evidence="3">histidine kinase</fullName>
        <ecNumber evidence="3">2.7.13.3</ecNumber>
    </recommendedName>
</protein>
<dbReference type="InterPro" id="IPR006290">
    <property type="entry name" value="CztS_silS_copS"/>
</dbReference>
<dbReference type="eggNOG" id="COG2205">
    <property type="taxonomic scope" value="Bacteria"/>
</dbReference>
<keyword evidence="11" id="KW-0067">ATP-binding</keyword>
<dbReference type="SMART" id="SM00387">
    <property type="entry name" value="HATPase_c"/>
    <property type="match status" value="1"/>
</dbReference>
<comment type="subcellular location">
    <subcellularLocation>
        <location evidence="2">Cell inner membrane</location>
    </subcellularLocation>
</comment>
<keyword evidence="5" id="KW-0997">Cell inner membrane</keyword>
<evidence type="ECO:0000256" key="13">
    <source>
        <dbReference type="ARBA" id="ARBA00023012"/>
    </source>
</evidence>
<dbReference type="PROSITE" id="PS50885">
    <property type="entry name" value="HAMP"/>
    <property type="match status" value="1"/>
</dbReference>
<evidence type="ECO:0000313" key="19">
    <source>
        <dbReference type="Proteomes" id="UP000014975"/>
    </source>
</evidence>
<dbReference type="InterPro" id="IPR005467">
    <property type="entry name" value="His_kinase_dom"/>
</dbReference>
<dbReference type="InterPro" id="IPR036097">
    <property type="entry name" value="HisK_dim/P_sf"/>
</dbReference>
<dbReference type="CDD" id="cd06225">
    <property type="entry name" value="HAMP"/>
    <property type="match status" value="1"/>
</dbReference>
<dbReference type="SUPFAM" id="SSF158472">
    <property type="entry name" value="HAMP domain-like"/>
    <property type="match status" value="1"/>
</dbReference>
<evidence type="ECO:0000256" key="5">
    <source>
        <dbReference type="ARBA" id="ARBA00022519"/>
    </source>
</evidence>
<dbReference type="NCBIfam" id="TIGR01386">
    <property type="entry name" value="cztS_silS_copS"/>
    <property type="match status" value="1"/>
</dbReference>
<dbReference type="SMART" id="SM00388">
    <property type="entry name" value="HisKA"/>
    <property type="match status" value="1"/>
</dbReference>
<comment type="caution">
    <text evidence="18">The sequence shown here is derived from an EMBL/GenBank/DDBJ whole genome shotgun (WGS) entry which is preliminary data.</text>
</comment>
<dbReference type="PANTHER" id="PTHR45436">
    <property type="entry name" value="SENSOR HISTIDINE KINASE YKOH"/>
    <property type="match status" value="1"/>
</dbReference>
<keyword evidence="8 15" id="KW-0812">Transmembrane</keyword>
<dbReference type="InterPro" id="IPR036890">
    <property type="entry name" value="HATPase_C_sf"/>
</dbReference>
<keyword evidence="7" id="KW-0808">Transferase</keyword>
<feature type="domain" description="Histidine kinase" evidence="16">
    <location>
        <begin position="250"/>
        <end position="466"/>
    </location>
</feature>
<feature type="transmembrane region" description="Helical" evidence="15">
    <location>
        <begin position="164"/>
        <end position="188"/>
    </location>
</feature>
<accession>S7T974</accession>
<dbReference type="EC" id="2.7.13.3" evidence="3"/>
<dbReference type="SMART" id="SM00304">
    <property type="entry name" value="HAMP"/>
    <property type="match status" value="1"/>
</dbReference>
<comment type="catalytic activity">
    <reaction evidence="1">
        <text>ATP + protein L-histidine = ADP + protein N-phospho-L-histidine.</text>
        <dbReference type="EC" id="2.7.13.3"/>
    </reaction>
</comment>
<keyword evidence="10 18" id="KW-0418">Kinase</keyword>
<dbReference type="Gene3D" id="3.30.565.10">
    <property type="entry name" value="Histidine kinase-like ATPase, C-terminal domain"/>
    <property type="match status" value="1"/>
</dbReference>
<reference evidence="18 19" key="1">
    <citation type="journal article" date="2013" name="Genome Announc.">
        <title>Draft genome sequences for three mercury-methylating, sulfate-reducing bacteria.</title>
        <authorList>
            <person name="Brown S.D."/>
            <person name="Hurt R.A.Jr."/>
            <person name="Gilmour C.C."/>
            <person name="Elias D.A."/>
        </authorList>
    </citation>
    <scope>NUCLEOTIDE SEQUENCE [LARGE SCALE GENOMIC DNA]</scope>
    <source>
        <strain evidence="18 19">DSM 16529</strain>
    </source>
</reference>
<evidence type="ECO:0000256" key="11">
    <source>
        <dbReference type="ARBA" id="ARBA00022840"/>
    </source>
</evidence>
<dbReference type="InterPro" id="IPR003660">
    <property type="entry name" value="HAMP_dom"/>
</dbReference>
<evidence type="ECO:0000256" key="12">
    <source>
        <dbReference type="ARBA" id="ARBA00022989"/>
    </source>
</evidence>
<dbReference type="PROSITE" id="PS50109">
    <property type="entry name" value="HIS_KIN"/>
    <property type="match status" value="1"/>
</dbReference>
<sequence>MAGARRLRARLAWFFAVSLALLLLLYTLLAWLTLRQVLSEQLDERLGADVRTALFAARVAETEADGGDAERVEDIFPLRWAIIRTSDGEIVFSHHPREQGAVLPHSAFDSDAPVGSTRWQDHSPPEMPERNLRVLTRRVAAADGRIFDVTVARSLGPMERELKAFVRVYILLVPLGVLVAGFLAYLAAGRLLRPVGEMAALAGRIRAKRLSERLPVDGQYEELGRLAEAFNDTLARLEDSFARLRHFTADVSHELRTPLMVLRSVGEEGLRQARDAEDLREVVGEMLEEADKLASLVETLLLLARADSGEVRLAMSPLDVSTLAGESAHFLDILAEERGQRIVFEGREGAMVMADPGVLSQALNNVLHNALRHSPPGSTVTVRIVTGAEEHVVEIEDQGPGIEAEHLPRIFDRFYRVRQDRSRTTGGSGLGLAIAAWAASSHGGRIEVESEPGVGSRFRIVLPALAAANAASPGKPGL</sequence>
<keyword evidence="13" id="KW-0902">Two-component regulatory system</keyword>
<dbReference type="FunFam" id="1.10.287.130:FF:000001">
    <property type="entry name" value="Two-component sensor histidine kinase"/>
    <property type="match status" value="1"/>
</dbReference>
<dbReference type="GO" id="GO:0005524">
    <property type="term" value="F:ATP binding"/>
    <property type="evidence" value="ECO:0007669"/>
    <property type="project" value="UniProtKB-KW"/>
</dbReference>
<dbReference type="GO" id="GO:0000155">
    <property type="term" value="F:phosphorelay sensor kinase activity"/>
    <property type="evidence" value="ECO:0007669"/>
    <property type="project" value="InterPro"/>
</dbReference>
<name>S7T974_9BACT</name>
<evidence type="ECO:0000256" key="2">
    <source>
        <dbReference type="ARBA" id="ARBA00004533"/>
    </source>
</evidence>
<evidence type="ECO:0000313" key="18">
    <source>
        <dbReference type="EMBL" id="EPR33095.1"/>
    </source>
</evidence>
<keyword evidence="6" id="KW-0597">Phosphoprotein</keyword>
<dbReference type="Pfam" id="PF00512">
    <property type="entry name" value="HisKA"/>
    <property type="match status" value="1"/>
</dbReference>
<evidence type="ECO:0000259" key="17">
    <source>
        <dbReference type="PROSITE" id="PS50885"/>
    </source>
</evidence>
<keyword evidence="12 15" id="KW-1133">Transmembrane helix</keyword>
<dbReference type="Proteomes" id="UP000014975">
    <property type="component" value="Unassembled WGS sequence"/>
</dbReference>
<dbReference type="Gene3D" id="6.10.340.10">
    <property type="match status" value="1"/>
</dbReference>
<dbReference type="Pfam" id="PF00672">
    <property type="entry name" value="HAMP"/>
    <property type="match status" value="1"/>
</dbReference>
<dbReference type="GO" id="GO:0005886">
    <property type="term" value="C:plasma membrane"/>
    <property type="evidence" value="ECO:0007669"/>
    <property type="project" value="UniProtKB-SubCell"/>
</dbReference>
<dbReference type="InterPro" id="IPR003594">
    <property type="entry name" value="HATPase_dom"/>
</dbReference>
<evidence type="ECO:0000259" key="16">
    <source>
        <dbReference type="PROSITE" id="PS50109"/>
    </source>
</evidence>
<dbReference type="RefSeq" id="WP_020887230.1">
    <property type="nucleotide sequence ID" value="NZ_ATHI01000026.1"/>
</dbReference>
<evidence type="ECO:0000256" key="15">
    <source>
        <dbReference type="SAM" id="Phobius"/>
    </source>
</evidence>
<evidence type="ECO:0000256" key="3">
    <source>
        <dbReference type="ARBA" id="ARBA00012438"/>
    </source>
</evidence>
<evidence type="ECO:0000256" key="14">
    <source>
        <dbReference type="ARBA" id="ARBA00023136"/>
    </source>
</evidence>
<evidence type="ECO:0000256" key="7">
    <source>
        <dbReference type="ARBA" id="ARBA00022679"/>
    </source>
</evidence>
<dbReference type="OrthoDB" id="9815202at2"/>
<dbReference type="EMBL" id="ATHI01000026">
    <property type="protein sequence ID" value="EPR33095.1"/>
    <property type="molecule type" value="Genomic_DNA"/>
</dbReference>
<evidence type="ECO:0000256" key="6">
    <source>
        <dbReference type="ARBA" id="ARBA00022553"/>
    </source>
</evidence>
<dbReference type="SUPFAM" id="SSF47384">
    <property type="entry name" value="Homodimeric domain of signal transducing histidine kinase"/>
    <property type="match status" value="1"/>
</dbReference>
<dbReference type="AlphaFoldDB" id="S7T974"/>
<dbReference type="PANTHER" id="PTHR45436:SF5">
    <property type="entry name" value="SENSOR HISTIDINE KINASE TRCS"/>
    <property type="match status" value="1"/>
</dbReference>
<evidence type="ECO:0000256" key="9">
    <source>
        <dbReference type="ARBA" id="ARBA00022741"/>
    </source>
</evidence>
<dbReference type="PATRIC" id="fig|1121439.3.peg.1892"/>
<feature type="domain" description="HAMP" evidence="17">
    <location>
        <begin position="189"/>
        <end position="242"/>
    </location>
</feature>
<dbReference type="STRING" id="1121439.dsat_0536"/>
<dbReference type="CDD" id="cd00075">
    <property type="entry name" value="HATPase"/>
    <property type="match status" value="1"/>
</dbReference>
<dbReference type="InterPro" id="IPR003661">
    <property type="entry name" value="HisK_dim/P_dom"/>
</dbReference>
<feature type="transmembrane region" description="Helical" evidence="15">
    <location>
        <begin position="12"/>
        <end position="34"/>
    </location>
</feature>
<dbReference type="InterPro" id="IPR004358">
    <property type="entry name" value="Sig_transdc_His_kin-like_C"/>
</dbReference>
<evidence type="ECO:0000256" key="4">
    <source>
        <dbReference type="ARBA" id="ARBA00022475"/>
    </source>
</evidence>
<evidence type="ECO:0000256" key="10">
    <source>
        <dbReference type="ARBA" id="ARBA00022777"/>
    </source>
</evidence>
<keyword evidence="19" id="KW-1185">Reference proteome</keyword>
<keyword evidence="9" id="KW-0547">Nucleotide-binding</keyword>
<gene>
    <name evidence="18" type="ORF">dsat_0536</name>
</gene>
<dbReference type="Pfam" id="PF02518">
    <property type="entry name" value="HATPase_c"/>
    <property type="match status" value="1"/>
</dbReference>
<dbReference type="FunFam" id="3.30.565.10:FF:000006">
    <property type="entry name" value="Sensor histidine kinase WalK"/>
    <property type="match status" value="1"/>
</dbReference>
<evidence type="ECO:0000256" key="8">
    <source>
        <dbReference type="ARBA" id="ARBA00022692"/>
    </source>
</evidence>
<proteinExistence type="predicted"/>
<dbReference type="Gene3D" id="1.10.287.130">
    <property type="match status" value="1"/>
</dbReference>
<dbReference type="CDD" id="cd00082">
    <property type="entry name" value="HisKA"/>
    <property type="match status" value="1"/>
</dbReference>